<dbReference type="OrthoDB" id="1929779at2759"/>
<feature type="compositionally biased region" description="Low complexity" evidence="1">
    <location>
        <begin position="319"/>
        <end position="334"/>
    </location>
</feature>
<evidence type="ECO:0000313" key="2">
    <source>
        <dbReference type="EMBL" id="KAI5079388.1"/>
    </source>
</evidence>
<dbReference type="PANTHER" id="PTHR31949">
    <property type="entry name" value="GASTRIC MUCIN-LIKE PROTEIN"/>
    <property type="match status" value="1"/>
</dbReference>
<proteinExistence type="predicted"/>
<protein>
    <submittedName>
        <fullName evidence="2">Uncharacterized protein</fullName>
    </submittedName>
</protein>
<organism evidence="2 3">
    <name type="scientific">Adiantum capillus-veneris</name>
    <name type="common">Maidenhair fern</name>
    <dbReference type="NCBI Taxonomy" id="13818"/>
    <lineage>
        <taxon>Eukaryota</taxon>
        <taxon>Viridiplantae</taxon>
        <taxon>Streptophyta</taxon>
        <taxon>Embryophyta</taxon>
        <taxon>Tracheophyta</taxon>
        <taxon>Polypodiopsida</taxon>
        <taxon>Polypodiidae</taxon>
        <taxon>Polypodiales</taxon>
        <taxon>Pteridineae</taxon>
        <taxon>Pteridaceae</taxon>
        <taxon>Vittarioideae</taxon>
        <taxon>Adiantum</taxon>
    </lineage>
</organism>
<feature type="compositionally biased region" description="Polar residues" evidence="1">
    <location>
        <begin position="496"/>
        <end position="506"/>
    </location>
</feature>
<sequence>MSRGERDEELALFHDMHKKEGDRKSNAVHPLMSNGHDELSFVKLTGSSKPYHMASSAATVSIAALKSNKTGDDLLTTDLGKNDYDWLLTPPGTPLMNPPDLHTSPAYGEDFLSHAVLPNLVRSLAAIKTSRLSSFKSEPIMKREGSNGTLFSMRPDPGMRSGRNGMIRSNSAVTAGSSLTANNMTARRTPAAPGSRPTSRPTTPTKRSATSSTPASRPTTPTSRPKAPASAPMHRPETPTNRSRAAPTPASRPSTPSNRATITPFSRNTENNAMSSSSASKGNVPSHSTTPLRRPITPQAQPQSVSAAATRSSSITKQRPVPSRSTPSSRGSSPTIKPNAWQQLSDIPGFSLEPPPNLRTSLPARPSSNSRGASVSTSRPGTASTGNGVATSLRALSDLQSEKAHDAPARRPSSPMAARGRAGTFSSLTGERQSSMGSPMMRSSGRFDRSPSESVVKGTKVVDKMIPSRKPFPSSLSPETALSMSQIKHAARPGTPTANRDNTGFGRSTPRKSTELPMRHMEPRQTSTTGLRSIVRNTPTSSLYSVRPAGMRGLMNSSPMATSSNASSDYSMSIVRDPEGSELGEEFTTSEAGSKASPADSLSSVVKNPHMHSWLGSPEYKDGTPESITQSTPEANQDLENLASSELCLVCRHGCVPANCDLCNMKIRLQKLNEKCRASLRASLHPADAESHIDSPGNGNLKMCLTVLTPNNVEDLREEYAIVMFLVYCRS</sequence>
<evidence type="ECO:0000313" key="3">
    <source>
        <dbReference type="Proteomes" id="UP000886520"/>
    </source>
</evidence>
<feature type="compositionally biased region" description="Low complexity" evidence="1">
    <location>
        <begin position="298"/>
        <end position="309"/>
    </location>
</feature>
<feature type="region of interest" description="Disordered" evidence="1">
    <location>
        <begin position="400"/>
        <end position="632"/>
    </location>
</feature>
<name>A0A9D4ZKV1_ADICA</name>
<evidence type="ECO:0000256" key="1">
    <source>
        <dbReference type="SAM" id="MobiDB-lite"/>
    </source>
</evidence>
<keyword evidence="3" id="KW-1185">Reference proteome</keyword>
<gene>
    <name evidence="2" type="ORF">GOP47_0004867</name>
</gene>
<feature type="compositionally biased region" description="Low complexity" evidence="1">
    <location>
        <begin position="410"/>
        <end position="422"/>
    </location>
</feature>
<accession>A0A9D4ZKV1</accession>
<feature type="compositionally biased region" description="Polar residues" evidence="1">
    <location>
        <begin position="524"/>
        <end position="544"/>
    </location>
</feature>
<feature type="region of interest" description="Disordered" evidence="1">
    <location>
        <begin position="143"/>
        <end position="388"/>
    </location>
</feature>
<feature type="compositionally biased region" description="Polar residues" evidence="1">
    <location>
        <begin position="366"/>
        <end position="388"/>
    </location>
</feature>
<feature type="compositionally biased region" description="Basic and acidic residues" evidence="1">
    <location>
        <begin position="400"/>
        <end position="409"/>
    </location>
</feature>
<feature type="compositionally biased region" description="Basic and acidic residues" evidence="1">
    <location>
        <begin position="512"/>
        <end position="523"/>
    </location>
</feature>
<feature type="compositionally biased region" description="Polar residues" evidence="1">
    <location>
        <begin position="424"/>
        <end position="433"/>
    </location>
</feature>
<dbReference type="GO" id="GO:0055028">
    <property type="term" value="C:cortical microtubule"/>
    <property type="evidence" value="ECO:0007669"/>
    <property type="project" value="TreeGrafter"/>
</dbReference>
<feature type="compositionally biased region" description="Polar residues" evidence="1">
    <location>
        <begin position="261"/>
        <end position="291"/>
    </location>
</feature>
<feature type="compositionally biased region" description="Low complexity" evidence="1">
    <location>
        <begin position="195"/>
        <end position="232"/>
    </location>
</feature>
<feature type="compositionally biased region" description="Polar residues" evidence="1">
    <location>
        <begin position="167"/>
        <end position="186"/>
    </location>
</feature>
<reference evidence="2 3" key="1">
    <citation type="submission" date="2021-01" db="EMBL/GenBank/DDBJ databases">
        <title>Adiantum capillus-veneris genome.</title>
        <authorList>
            <person name="Fang Y."/>
            <person name="Liao Q."/>
        </authorList>
    </citation>
    <scope>NUCLEOTIDE SEQUENCE [LARGE SCALE GENOMIC DNA]</scope>
    <source>
        <strain evidence="2">H3</strain>
        <tissue evidence="2">Leaf</tissue>
    </source>
</reference>
<dbReference type="EMBL" id="JABFUD020000005">
    <property type="protein sequence ID" value="KAI5079388.1"/>
    <property type="molecule type" value="Genomic_DNA"/>
</dbReference>
<dbReference type="Proteomes" id="UP000886520">
    <property type="component" value="Chromosome 5"/>
</dbReference>
<feature type="compositionally biased region" description="Low complexity" evidence="1">
    <location>
        <begin position="434"/>
        <end position="444"/>
    </location>
</feature>
<feature type="compositionally biased region" description="Low complexity" evidence="1">
    <location>
        <begin position="555"/>
        <end position="568"/>
    </location>
</feature>
<comment type="caution">
    <text evidence="2">The sequence shown here is derived from an EMBL/GenBank/DDBJ whole genome shotgun (WGS) entry which is preliminary data.</text>
</comment>
<dbReference type="PANTHER" id="PTHR31949:SF2">
    <property type="entry name" value="OS05G0480600 PROTEIN"/>
    <property type="match status" value="1"/>
</dbReference>
<feature type="compositionally biased region" description="Polar residues" evidence="1">
    <location>
        <begin position="474"/>
        <end position="486"/>
    </location>
</feature>
<dbReference type="GO" id="GO:0043622">
    <property type="term" value="P:cortical microtubule organization"/>
    <property type="evidence" value="ECO:0007669"/>
    <property type="project" value="TreeGrafter"/>
</dbReference>
<dbReference type="AlphaFoldDB" id="A0A9D4ZKV1"/>
<feature type="compositionally biased region" description="Low complexity" evidence="1">
    <location>
        <begin position="241"/>
        <end position="260"/>
    </location>
</feature>